<accession>A0ABY7F5T9</accession>
<sequence length="63" mass="6334">MGNWSSTEKESEQYGGWSYGEGGGRGCGGGDGDGCGSGGGGGGGLLPLRLVFFLREVLEMVTT</sequence>
<gene>
    <name evidence="1" type="ORF">MAR_032114</name>
</gene>
<evidence type="ECO:0000313" key="1">
    <source>
        <dbReference type="EMBL" id="WAR17520.1"/>
    </source>
</evidence>
<evidence type="ECO:0000313" key="2">
    <source>
        <dbReference type="Proteomes" id="UP001164746"/>
    </source>
</evidence>
<name>A0ABY7F5T9_MYAAR</name>
<reference evidence="1" key="1">
    <citation type="submission" date="2022-11" db="EMBL/GenBank/DDBJ databases">
        <title>Centuries of genome instability and evolution in soft-shell clam transmissible cancer (bioRxiv).</title>
        <authorList>
            <person name="Hart S.F.M."/>
            <person name="Yonemitsu M.A."/>
            <person name="Giersch R.M."/>
            <person name="Beal B.F."/>
            <person name="Arriagada G."/>
            <person name="Davis B.W."/>
            <person name="Ostrander E.A."/>
            <person name="Goff S.P."/>
            <person name="Metzger M.J."/>
        </authorList>
    </citation>
    <scope>NUCLEOTIDE SEQUENCE</scope>
    <source>
        <strain evidence="1">MELC-2E11</strain>
        <tissue evidence="1">Siphon/mantle</tissue>
    </source>
</reference>
<organism evidence="1 2">
    <name type="scientific">Mya arenaria</name>
    <name type="common">Soft-shell clam</name>
    <dbReference type="NCBI Taxonomy" id="6604"/>
    <lineage>
        <taxon>Eukaryota</taxon>
        <taxon>Metazoa</taxon>
        <taxon>Spiralia</taxon>
        <taxon>Lophotrochozoa</taxon>
        <taxon>Mollusca</taxon>
        <taxon>Bivalvia</taxon>
        <taxon>Autobranchia</taxon>
        <taxon>Heteroconchia</taxon>
        <taxon>Euheterodonta</taxon>
        <taxon>Imparidentia</taxon>
        <taxon>Neoheterodontei</taxon>
        <taxon>Myida</taxon>
        <taxon>Myoidea</taxon>
        <taxon>Myidae</taxon>
        <taxon>Mya</taxon>
    </lineage>
</organism>
<dbReference type="Proteomes" id="UP001164746">
    <property type="component" value="Chromosome 10"/>
</dbReference>
<proteinExistence type="predicted"/>
<dbReference type="EMBL" id="CP111021">
    <property type="protein sequence ID" value="WAR17520.1"/>
    <property type="molecule type" value="Genomic_DNA"/>
</dbReference>
<protein>
    <submittedName>
        <fullName evidence="1">Uncharacterized protein</fullName>
    </submittedName>
</protein>
<keyword evidence="2" id="KW-1185">Reference proteome</keyword>